<evidence type="ECO:0000313" key="3">
    <source>
        <dbReference type="Proteomes" id="UP000197032"/>
    </source>
</evidence>
<gene>
    <name evidence="2" type="ORF">KKC1_16080</name>
</gene>
<evidence type="ECO:0000259" key="1">
    <source>
        <dbReference type="PROSITE" id="PS51186"/>
    </source>
</evidence>
<dbReference type="EMBL" id="BDGJ01000081">
    <property type="protein sequence ID" value="GAW92454.1"/>
    <property type="molecule type" value="Genomic_DNA"/>
</dbReference>
<protein>
    <recommendedName>
        <fullName evidence="1">N-acetyltransferase domain-containing protein</fullName>
    </recommendedName>
</protein>
<proteinExistence type="predicted"/>
<comment type="caution">
    <text evidence="2">The sequence shown here is derived from an EMBL/GenBank/DDBJ whole genome shotgun (WGS) entry which is preliminary data.</text>
</comment>
<feature type="domain" description="N-acetyltransferase" evidence="1">
    <location>
        <begin position="1"/>
        <end position="143"/>
    </location>
</feature>
<organism evidence="2 3">
    <name type="scientific">Calderihabitans maritimus</name>
    <dbReference type="NCBI Taxonomy" id="1246530"/>
    <lineage>
        <taxon>Bacteria</taxon>
        <taxon>Bacillati</taxon>
        <taxon>Bacillota</taxon>
        <taxon>Clostridia</taxon>
        <taxon>Neomoorellales</taxon>
        <taxon>Calderihabitantaceae</taxon>
        <taxon>Calderihabitans</taxon>
    </lineage>
</organism>
<dbReference type="CDD" id="cd04301">
    <property type="entry name" value="NAT_SF"/>
    <property type="match status" value="1"/>
</dbReference>
<dbReference type="InterPro" id="IPR000182">
    <property type="entry name" value="GNAT_dom"/>
</dbReference>
<reference evidence="3" key="1">
    <citation type="journal article" date="2017" name="Appl. Environ. Microbiol.">
        <title>Genomic analysis of Calderihabitans maritimus KKC1, a thermophilic hydrogenogenic carboxydotrophic bacterium isolated from marine sediment.</title>
        <authorList>
            <person name="Omae K."/>
            <person name="Yoneda Y."/>
            <person name="Fukuyama Y."/>
            <person name="Yoshida T."/>
            <person name="Sako Y."/>
        </authorList>
    </citation>
    <scope>NUCLEOTIDE SEQUENCE [LARGE SCALE GENOMIC DNA]</scope>
    <source>
        <strain evidence="3">KKC1</strain>
    </source>
</reference>
<name>A0A1Z5HSF8_9FIRM</name>
<dbReference type="GO" id="GO:0016747">
    <property type="term" value="F:acyltransferase activity, transferring groups other than amino-acyl groups"/>
    <property type="evidence" value="ECO:0007669"/>
    <property type="project" value="InterPro"/>
</dbReference>
<dbReference type="PROSITE" id="PS51186">
    <property type="entry name" value="GNAT"/>
    <property type="match status" value="1"/>
</dbReference>
<dbReference type="SUPFAM" id="SSF55729">
    <property type="entry name" value="Acyl-CoA N-acyltransferases (Nat)"/>
    <property type="match status" value="1"/>
</dbReference>
<sequence>MGEKTAARVSINISRRAQSAIKGEKFLMSWNISRYIYDDYIIISIDLQNPQRNAVAEISKLGDSWFFNRLFVPPEHRRKGIANALMEELVKILDAKCITLRNEINPYGDMTYEQLLAFYKKFGFKKTEEGFVRYPKTKKQELNVK</sequence>
<keyword evidence="3" id="KW-1185">Reference proteome</keyword>
<evidence type="ECO:0000313" key="2">
    <source>
        <dbReference type="EMBL" id="GAW92454.1"/>
    </source>
</evidence>
<dbReference type="Proteomes" id="UP000197032">
    <property type="component" value="Unassembled WGS sequence"/>
</dbReference>
<accession>A0A1Z5HSF8</accession>
<dbReference type="Pfam" id="PF13508">
    <property type="entry name" value="Acetyltransf_7"/>
    <property type="match status" value="1"/>
</dbReference>
<dbReference type="AlphaFoldDB" id="A0A1Z5HSF8"/>
<dbReference type="Gene3D" id="3.40.630.30">
    <property type="match status" value="1"/>
</dbReference>
<dbReference type="InterPro" id="IPR016181">
    <property type="entry name" value="Acyl_CoA_acyltransferase"/>
</dbReference>